<dbReference type="OrthoDB" id="3485856at2759"/>
<comment type="caution">
    <text evidence="1">The sequence shown here is derived from an EMBL/GenBank/DDBJ whole genome shotgun (WGS) entry which is preliminary data.</text>
</comment>
<gene>
    <name evidence="1" type="ORF">OCU04_011234</name>
</gene>
<sequence length="156" mass="17500">MNRLADEYILGSGSNIHVMIGVDIEYQGSKKVTLSVWQPQVVDNERGIMVLVTEKTVIDEIIRDENGNPNKSAQAVLHLQLRDFAPGTLVALYESTDEPMKESIFISASTLCRYLESVESAAAMLKAGEGFVNPEMQFLEKRYRARAPDDDLDKEY</sequence>
<organism evidence="1 2">
    <name type="scientific">Sclerotinia nivalis</name>
    <dbReference type="NCBI Taxonomy" id="352851"/>
    <lineage>
        <taxon>Eukaryota</taxon>
        <taxon>Fungi</taxon>
        <taxon>Dikarya</taxon>
        <taxon>Ascomycota</taxon>
        <taxon>Pezizomycotina</taxon>
        <taxon>Leotiomycetes</taxon>
        <taxon>Helotiales</taxon>
        <taxon>Sclerotiniaceae</taxon>
        <taxon>Sclerotinia</taxon>
    </lineage>
</organism>
<protein>
    <submittedName>
        <fullName evidence="1">Uncharacterized protein</fullName>
    </submittedName>
</protein>
<dbReference type="EMBL" id="JAPEIS010000014">
    <property type="protein sequence ID" value="KAJ8059579.1"/>
    <property type="molecule type" value="Genomic_DNA"/>
</dbReference>
<evidence type="ECO:0000313" key="2">
    <source>
        <dbReference type="Proteomes" id="UP001152300"/>
    </source>
</evidence>
<dbReference type="AlphaFoldDB" id="A0A9X0AB20"/>
<proteinExistence type="predicted"/>
<name>A0A9X0AB20_9HELO</name>
<evidence type="ECO:0000313" key="1">
    <source>
        <dbReference type="EMBL" id="KAJ8059579.1"/>
    </source>
</evidence>
<accession>A0A9X0AB20</accession>
<keyword evidence="2" id="KW-1185">Reference proteome</keyword>
<dbReference type="Proteomes" id="UP001152300">
    <property type="component" value="Unassembled WGS sequence"/>
</dbReference>
<reference evidence="1" key="1">
    <citation type="submission" date="2022-11" db="EMBL/GenBank/DDBJ databases">
        <title>Genome Resource of Sclerotinia nivalis Strain SnTB1, a Plant Pathogen Isolated from American Ginseng.</title>
        <authorList>
            <person name="Fan S."/>
        </authorList>
    </citation>
    <scope>NUCLEOTIDE SEQUENCE</scope>
    <source>
        <strain evidence="1">SnTB1</strain>
    </source>
</reference>